<evidence type="ECO:0000256" key="1">
    <source>
        <dbReference type="SAM" id="SignalP"/>
    </source>
</evidence>
<dbReference type="InterPro" id="IPR013424">
    <property type="entry name" value="Ice-binding_C"/>
</dbReference>
<feature type="signal peptide" evidence="1">
    <location>
        <begin position="1"/>
        <end position="22"/>
    </location>
</feature>
<gene>
    <name evidence="2" type="ORF">UABAM_01357</name>
</gene>
<dbReference type="NCBIfam" id="TIGR02595">
    <property type="entry name" value="PEP_CTERM"/>
    <property type="match status" value="1"/>
</dbReference>
<evidence type="ECO:0008006" key="4">
    <source>
        <dbReference type="Google" id="ProtNLM"/>
    </source>
</evidence>
<protein>
    <recommendedName>
        <fullName evidence="4">PEP-CTERM protein-sorting domain-containing protein</fullName>
    </recommendedName>
</protein>
<dbReference type="KEGG" id="uam:UABAM_01357"/>
<dbReference type="Proteomes" id="UP000326354">
    <property type="component" value="Chromosome"/>
</dbReference>
<organism evidence="2 3">
    <name type="scientific">Uabimicrobium amorphum</name>
    <dbReference type="NCBI Taxonomy" id="2596890"/>
    <lineage>
        <taxon>Bacteria</taxon>
        <taxon>Pseudomonadati</taxon>
        <taxon>Planctomycetota</taxon>
        <taxon>Candidatus Uabimicrobiia</taxon>
        <taxon>Candidatus Uabimicrobiales</taxon>
        <taxon>Candidatus Uabimicrobiaceae</taxon>
        <taxon>Candidatus Uabimicrobium</taxon>
    </lineage>
</organism>
<accession>A0A5S9F339</accession>
<proteinExistence type="predicted"/>
<dbReference type="AlphaFoldDB" id="A0A5S9F339"/>
<keyword evidence="1" id="KW-0732">Signal</keyword>
<name>A0A5S9F339_UABAM</name>
<feature type="chain" id="PRO_5024852030" description="PEP-CTERM protein-sorting domain-containing protein" evidence="1">
    <location>
        <begin position="23"/>
        <end position="238"/>
    </location>
</feature>
<reference evidence="2 3" key="1">
    <citation type="submission" date="2019-08" db="EMBL/GenBank/DDBJ databases">
        <title>Complete genome sequence of Candidatus Uab amorphum.</title>
        <authorList>
            <person name="Shiratori T."/>
            <person name="Suzuki S."/>
            <person name="Kakizawa Y."/>
            <person name="Ishida K."/>
        </authorList>
    </citation>
    <scope>NUCLEOTIDE SEQUENCE [LARGE SCALE GENOMIC DNA]</scope>
    <source>
        <strain evidence="2 3">SRT547</strain>
    </source>
</reference>
<keyword evidence="3" id="KW-1185">Reference proteome</keyword>
<dbReference type="EMBL" id="AP019860">
    <property type="protein sequence ID" value="BBM83014.1"/>
    <property type="molecule type" value="Genomic_DNA"/>
</dbReference>
<sequence length="238" mass="25415">MKIPKILCISMLLFVLPQAVFAEIIFIDDFVGFSNEISDQQTFTIDFESGNLPTFNDPNSSQSVNINALNNIRGNGFGTAPASGALQGGVNRNDNSTRIITFTFSEEVNSFGLSIGDMFDAPGTFRLTTNTGITFLDATAFFPNGGTGQVTDTITGSTFTGGNGLHVFFGVTDSNPFNSVTLTHIDAPGNAADNFVIDDVVVGTAVPEPSTYILLFVLAVGAWFYKNKKAVYAKESTN</sequence>
<evidence type="ECO:0000313" key="3">
    <source>
        <dbReference type="Proteomes" id="UP000326354"/>
    </source>
</evidence>
<dbReference type="RefSeq" id="WP_151967239.1">
    <property type="nucleotide sequence ID" value="NZ_AP019860.1"/>
</dbReference>
<evidence type="ECO:0000313" key="2">
    <source>
        <dbReference type="EMBL" id="BBM83014.1"/>
    </source>
</evidence>